<evidence type="ECO:0000259" key="2">
    <source>
        <dbReference type="Pfam" id="PF00149"/>
    </source>
</evidence>
<dbReference type="Gene3D" id="3.60.21.10">
    <property type="match status" value="1"/>
</dbReference>
<gene>
    <name evidence="3" type="ORF">OE104_06290</name>
</gene>
<evidence type="ECO:0000313" key="4">
    <source>
        <dbReference type="Proteomes" id="UP001164718"/>
    </source>
</evidence>
<dbReference type="PANTHER" id="PTHR30337:SF7">
    <property type="entry name" value="PHOSPHOESTERASE"/>
    <property type="match status" value="1"/>
</dbReference>
<sequence>MFKFIHCADLHLDSPLRGLQIRGDALREDIRTATRKALENLVELSIEQSVQFVVIAGDIYDGDWQDYSTGLFFNSMMMRLREYGIRVFLIKGNHDAASQISKRLVLPDNVVEFRTDQPETYTMDEIGVAIHGWSYKEREVWENLALQYPDAYPGYFNIGLLHTSLDGKEGHERYAPCHPSELIEKGYDYWALGHIHKRQVISEHPFIIFPGNIQGRHIRETGEKGCTLVTVDGKDVTVEHRNLDVLRWYVCPVDLSAAETEIDFIEKVSSALSDIVEREPGHPIAVRIILSGETQMHNELLQEQERYISEVKNAAQMTGANQIWIEKIKFETTAPQKASSSFEHTDAISEMIKEIDLNDLDDEFLSAYIQKMKSIQNRLNQYVKREDAMKIEGKKDVEIILNDAKDLLIGMISRGGEV</sequence>
<dbReference type="Proteomes" id="UP001164718">
    <property type="component" value="Chromosome"/>
</dbReference>
<keyword evidence="1" id="KW-0378">Hydrolase</keyword>
<dbReference type="InterPro" id="IPR050535">
    <property type="entry name" value="DNA_Repair-Maintenance_Comp"/>
</dbReference>
<dbReference type="SUPFAM" id="SSF56300">
    <property type="entry name" value="Metallo-dependent phosphatases"/>
    <property type="match status" value="1"/>
</dbReference>
<evidence type="ECO:0000313" key="3">
    <source>
        <dbReference type="EMBL" id="WAA10919.1"/>
    </source>
</evidence>
<dbReference type="EMBL" id="CP106878">
    <property type="protein sequence ID" value="WAA10919.1"/>
    <property type="molecule type" value="Genomic_DNA"/>
</dbReference>
<dbReference type="GO" id="GO:0004527">
    <property type="term" value="F:exonuclease activity"/>
    <property type="evidence" value="ECO:0007669"/>
    <property type="project" value="UniProtKB-KW"/>
</dbReference>
<dbReference type="CDD" id="cd00840">
    <property type="entry name" value="MPP_Mre11_N"/>
    <property type="match status" value="1"/>
</dbReference>
<keyword evidence="4" id="KW-1185">Reference proteome</keyword>
<dbReference type="KEGG" id="faf:OE104_06290"/>
<dbReference type="InterPro" id="IPR029052">
    <property type="entry name" value="Metallo-depent_PP-like"/>
</dbReference>
<dbReference type="PIRSF" id="PIRSF033091">
    <property type="entry name" value="Pesterase_YhaO"/>
    <property type="match status" value="1"/>
</dbReference>
<dbReference type="InterPro" id="IPR041796">
    <property type="entry name" value="Mre11_N"/>
</dbReference>
<dbReference type="InterPro" id="IPR004843">
    <property type="entry name" value="Calcineurin-like_PHP"/>
</dbReference>
<organism evidence="3 4">
    <name type="scientific">Fervidibacillus albus</name>
    <dbReference type="NCBI Taxonomy" id="2980026"/>
    <lineage>
        <taxon>Bacteria</taxon>
        <taxon>Bacillati</taxon>
        <taxon>Bacillota</taxon>
        <taxon>Bacilli</taxon>
        <taxon>Bacillales</taxon>
        <taxon>Bacillaceae</taxon>
        <taxon>Fervidibacillus</taxon>
    </lineage>
</organism>
<dbReference type="AlphaFoldDB" id="A0A9E8RX49"/>
<proteinExistence type="predicted"/>
<dbReference type="PANTHER" id="PTHR30337">
    <property type="entry name" value="COMPONENT OF ATP-DEPENDENT DSDNA EXONUCLEASE"/>
    <property type="match status" value="1"/>
</dbReference>
<dbReference type="Pfam" id="PF00149">
    <property type="entry name" value="Metallophos"/>
    <property type="match status" value="1"/>
</dbReference>
<dbReference type="RefSeq" id="WP_275418728.1">
    <property type="nucleotide sequence ID" value="NZ_CP106878.1"/>
</dbReference>
<keyword evidence="3" id="KW-0269">Exonuclease</keyword>
<evidence type="ECO:0000256" key="1">
    <source>
        <dbReference type="ARBA" id="ARBA00022801"/>
    </source>
</evidence>
<reference evidence="3" key="1">
    <citation type="submission" date="2022-09" db="EMBL/GenBank/DDBJ databases">
        <title>Complete Genomes of Fervidibacillus albus and Fervidibacillus halotolerans isolated from tidal flat sediments.</title>
        <authorList>
            <person name="Kwon K.K."/>
            <person name="Yang S.-H."/>
            <person name="Park M.J."/>
            <person name="Oh H.-M."/>
        </authorList>
    </citation>
    <scope>NUCLEOTIDE SEQUENCE</scope>
    <source>
        <strain evidence="3">MEBiC13591</strain>
    </source>
</reference>
<protein>
    <submittedName>
        <fullName evidence="3">DNA repair exonuclease</fullName>
    </submittedName>
</protein>
<dbReference type="InterPro" id="IPR014576">
    <property type="entry name" value="Pesterase_YhaO"/>
</dbReference>
<name>A0A9E8RX49_9BACI</name>
<keyword evidence="3" id="KW-0540">Nuclease</keyword>
<accession>A0A9E8RX49</accession>
<feature type="domain" description="Calcineurin-like phosphoesterase" evidence="2">
    <location>
        <begin position="2"/>
        <end position="197"/>
    </location>
</feature>